<evidence type="ECO:0000256" key="5">
    <source>
        <dbReference type="ARBA" id="ARBA00022598"/>
    </source>
</evidence>
<keyword evidence="5 10" id="KW-0436">Ligase</keyword>
<comment type="subunit">
    <text evidence="2 10">Heterotrimer of A, B and C subunits.</text>
</comment>
<dbReference type="InterPro" id="IPR023631">
    <property type="entry name" value="Amidase_dom"/>
</dbReference>
<gene>
    <name evidence="10 12" type="primary">gatA</name>
    <name evidence="12" type="ORF">ENX03_05775</name>
</gene>
<dbReference type="HAMAP" id="MF_00120">
    <property type="entry name" value="GatA"/>
    <property type="match status" value="1"/>
</dbReference>
<dbReference type="EC" id="6.3.5.7" evidence="3 10"/>
<evidence type="ECO:0000256" key="6">
    <source>
        <dbReference type="ARBA" id="ARBA00022741"/>
    </source>
</evidence>
<keyword evidence="6 10" id="KW-0547">Nucleotide-binding</keyword>
<feature type="active site" description="Charge relay system" evidence="10">
    <location>
        <position position="153"/>
    </location>
</feature>
<feature type="active site" description="Charge relay system" evidence="10">
    <location>
        <position position="78"/>
    </location>
</feature>
<dbReference type="PROSITE" id="PS00571">
    <property type="entry name" value="AMIDASES"/>
    <property type="match status" value="1"/>
</dbReference>
<comment type="caution">
    <text evidence="12">The sequence shown here is derived from an EMBL/GenBank/DDBJ whole genome shotgun (WGS) entry which is preliminary data.</text>
</comment>
<keyword evidence="7 10" id="KW-0067">ATP-binding</keyword>
<dbReference type="PANTHER" id="PTHR11895">
    <property type="entry name" value="TRANSAMIDASE"/>
    <property type="match status" value="1"/>
</dbReference>
<dbReference type="GO" id="GO:0006412">
    <property type="term" value="P:translation"/>
    <property type="evidence" value="ECO:0007669"/>
    <property type="project" value="UniProtKB-UniRule"/>
</dbReference>
<evidence type="ECO:0000313" key="12">
    <source>
        <dbReference type="EMBL" id="HFT93441.1"/>
    </source>
</evidence>
<dbReference type="InterPro" id="IPR000120">
    <property type="entry name" value="Amidase"/>
</dbReference>
<name>A0A7C3LUN8_9BACT</name>
<dbReference type="GO" id="GO:0005524">
    <property type="term" value="F:ATP binding"/>
    <property type="evidence" value="ECO:0007669"/>
    <property type="project" value="UniProtKB-KW"/>
</dbReference>
<evidence type="ECO:0000256" key="8">
    <source>
        <dbReference type="ARBA" id="ARBA00022917"/>
    </source>
</evidence>
<comment type="catalytic activity">
    <reaction evidence="9 10">
        <text>L-glutamyl-tRNA(Gln) + L-glutamine + ATP + H2O = L-glutaminyl-tRNA(Gln) + L-glutamate + ADP + phosphate + H(+)</text>
        <dbReference type="Rhea" id="RHEA:17521"/>
        <dbReference type="Rhea" id="RHEA-COMP:9681"/>
        <dbReference type="Rhea" id="RHEA-COMP:9684"/>
        <dbReference type="ChEBI" id="CHEBI:15377"/>
        <dbReference type="ChEBI" id="CHEBI:15378"/>
        <dbReference type="ChEBI" id="CHEBI:29985"/>
        <dbReference type="ChEBI" id="CHEBI:30616"/>
        <dbReference type="ChEBI" id="CHEBI:43474"/>
        <dbReference type="ChEBI" id="CHEBI:58359"/>
        <dbReference type="ChEBI" id="CHEBI:78520"/>
        <dbReference type="ChEBI" id="CHEBI:78521"/>
        <dbReference type="ChEBI" id="CHEBI:456216"/>
        <dbReference type="EC" id="6.3.5.7"/>
    </reaction>
</comment>
<dbReference type="GO" id="GO:0016740">
    <property type="term" value="F:transferase activity"/>
    <property type="evidence" value="ECO:0007669"/>
    <property type="project" value="UniProtKB-KW"/>
</dbReference>
<evidence type="ECO:0000256" key="10">
    <source>
        <dbReference type="HAMAP-Rule" id="MF_00120"/>
    </source>
</evidence>
<keyword evidence="8 10" id="KW-0648">Protein biosynthesis</keyword>
<dbReference type="InterPro" id="IPR004412">
    <property type="entry name" value="GatA"/>
</dbReference>
<dbReference type="GO" id="GO:0050567">
    <property type="term" value="F:glutaminyl-tRNA synthase (glutamine-hydrolyzing) activity"/>
    <property type="evidence" value="ECO:0007669"/>
    <property type="project" value="UniProtKB-UniRule"/>
</dbReference>
<evidence type="ECO:0000256" key="4">
    <source>
        <dbReference type="ARBA" id="ARBA00014428"/>
    </source>
</evidence>
<comment type="similarity">
    <text evidence="1 10">Belongs to the amidase family. GatA subfamily.</text>
</comment>
<dbReference type="Gene3D" id="3.90.1300.10">
    <property type="entry name" value="Amidase signature (AS) domain"/>
    <property type="match status" value="1"/>
</dbReference>
<evidence type="ECO:0000256" key="9">
    <source>
        <dbReference type="ARBA" id="ARBA00047407"/>
    </source>
</evidence>
<dbReference type="PANTHER" id="PTHR11895:SF151">
    <property type="entry name" value="GLUTAMYL-TRNA(GLN) AMIDOTRANSFERASE SUBUNIT A"/>
    <property type="match status" value="1"/>
</dbReference>
<proteinExistence type="inferred from homology"/>
<dbReference type="Pfam" id="PF01425">
    <property type="entry name" value="Amidase"/>
    <property type="match status" value="1"/>
</dbReference>
<dbReference type="GO" id="GO:0030956">
    <property type="term" value="C:glutamyl-tRNA(Gln) amidotransferase complex"/>
    <property type="evidence" value="ECO:0007669"/>
    <property type="project" value="InterPro"/>
</dbReference>
<sequence length="493" mass="53423">MTPLFDGIASFAQGRDSRKFSIEEAVRDCLARIENLDPQLGAFLSLNPNAVNRARQLDNRMARNPAQSPFYGYPVAIKDNLHVAGMPTTCASRMLANYRPLENATVVDRLLKAGAVILGKTNMDEFAMGSSTENSAMGVTRNPWDTRRVPGGSSGGSAVAVASDMAPMALGSDTGGSIRQPAAFCGVLGLKPTYGRISRYGLVAFSSSLDQIGPFARHAQDALEMMLVLSGPDGRDMTVASRNPEEMRRDFASEVRGMVIGMPEEFFSDGLDDGVRSSLERAREVLAADGAIFRPVRLPSAQYGINVYYIIATSEAASNLSRYDGVRYGYRSLKASNIRDLYTHTRQEGFGPEVKRRILLGTFALSAGYQDQYYRKAQQVQSLIREEFDRAFHEVDMVFAPTTPTPPFLFGEKSSDPLAMYLSDIYTISANLAGLPALSVPSWPTAEGLPVGAQLIGPAWSEGRLLKVASVLEEAVGVCRPPMTGERQGGEAA</sequence>
<dbReference type="AlphaFoldDB" id="A0A7C3LUN8"/>
<accession>A0A7C3LUN8</accession>
<dbReference type="InterPro" id="IPR020556">
    <property type="entry name" value="Amidase_CS"/>
</dbReference>
<feature type="domain" description="Amidase" evidence="11">
    <location>
        <begin position="24"/>
        <end position="466"/>
    </location>
</feature>
<feature type="active site" description="Acyl-ester intermediate" evidence="10">
    <location>
        <position position="177"/>
    </location>
</feature>
<comment type="function">
    <text evidence="10">Allows the formation of correctly charged Gln-tRNA(Gln) through the transamidation of misacylated Glu-tRNA(Gln) in organisms which lack glutaminyl-tRNA synthetase. The reaction takes place in the presence of glutamine and ATP through an activated gamma-phospho-Glu-tRNA(Gln).</text>
</comment>
<evidence type="ECO:0000256" key="1">
    <source>
        <dbReference type="ARBA" id="ARBA00008069"/>
    </source>
</evidence>
<organism evidence="12">
    <name type="scientific">Leptospirillum ferriphilum</name>
    <dbReference type="NCBI Taxonomy" id="178606"/>
    <lineage>
        <taxon>Bacteria</taxon>
        <taxon>Pseudomonadati</taxon>
        <taxon>Nitrospirota</taxon>
        <taxon>Nitrospiria</taxon>
        <taxon>Nitrospirales</taxon>
        <taxon>Nitrospiraceae</taxon>
        <taxon>Leptospirillum</taxon>
    </lineage>
</organism>
<evidence type="ECO:0000256" key="3">
    <source>
        <dbReference type="ARBA" id="ARBA00012739"/>
    </source>
</evidence>
<dbReference type="SUPFAM" id="SSF75304">
    <property type="entry name" value="Amidase signature (AS) enzymes"/>
    <property type="match status" value="1"/>
</dbReference>
<evidence type="ECO:0000259" key="11">
    <source>
        <dbReference type="Pfam" id="PF01425"/>
    </source>
</evidence>
<evidence type="ECO:0000256" key="2">
    <source>
        <dbReference type="ARBA" id="ARBA00011123"/>
    </source>
</evidence>
<keyword evidence="12" id="KW-0808">Transferase</keyword>
<dbReference type="EMBL" id="DTMM01000112">
    <property type="protein sequence ID" value="HFT93441.1"/>
    <property type="molecule type" value="Genomic_DNA"/>
</dbReference>
<dbReference type="NCBIfam" id="TIGR00132">
    <property type="entry name" value="gatA"/>
    <property type="match status" value="1"/>
</dbReference>
<evidence type="ECO:0000256" key="7">
    <source>
        <dbReference type="ARBA" id="ARBA00022840"/>
    </source>
</evidence>
<protein>
    <recommendedName>
        <fullName evidence="4 10">Glutamyl-tRNA(Gln) amidotransferase subunit A</fullName>
        <shortName evidence="10">Glu-ADT subunit A</shortName>
        <ecNumber evidence="3 10">6.3.5.7</ecNumber>
    </recommendedName>
</protein>
<reference evidence="12" key="1">
    <citation type="journal article" date="2020" name="mSystems">
        <title>Genome- and Community-Level Interaction Insights into Carbon Utilization and Element Cycling Functions of Hydrothermarchaeota in Hydrothermal Sediment.</title>
        <authorList>
            <person name="Zhou Z."/>
            <person name="Liu Y."/>
            <person name="Xu W."/>
            <person name="Pan J."/>
            <person name="Luo Z.H."/>
            <person name="Li M."/>
        </authorList>
    </citation>
    <scope>NUCLEOTIDE SEQUENCE [LARGE SCALE GENOMIC DNA]</scope>
    <source>
        <strain evidence="12">SpSt-902</strain>
    </source>
</reference>
<dbReference type="InterPro" id="IPR036928">
    <property type="entry name" value="AS_sf"/>
</dbReference>